<feature type="transmembrane region" description="Helical" evidence="2">
    <location>
        <begin position="54"/>
        <end position="72"/>
    </location>
</feature>
<name>A0ABW3U3I4_9GAMM</name>
<organism evidence="4 5">
    <name type="scientific">Microbulbifer celer</name>
    <dbReference type="NCBI Taxonomy" id="435905"/>
    <lineage>
        <taxon>Bacteria</taxon>
        <taxon>Pseudomonadati</taxon>
        <taxon>Pseudomonadota</taxon>
        <taxon>Gammaproteobacteria</taxon>
        <taxon>Cellvibrionales</taxon>
        <taxon>Microbulbiferaceae</taxon>
        <taxon>Microbulbifer</taxon>
    </lineage>
</organism>
<reference evidence="5" key="1">
    <citation type="journal article" date="2019" name="Int. J. Syst. Evol. Microbiol.">
        <title>The Global Catalogue of Microorganisms (GCM) 10K type strain sequencing project: providing services to taxonomists for standard genome sequencing and annotation.</title>
        <authorList>
            <consortium name="The Broad Institute Genomics Platform"/>
            <consortium name="The Broad Institute Genome Sequencing Center for Infectious Disease"/>
            <person name="Wu L."/>
            <person name="Ma J."/>
        </authorList>
    </citation>
    <scope>NUCLEOTIDE SEQUENCE [LARGE SCALE GENOMIC DNA]</scope>
    <source>
        <strain evidence="5">CCUG 54356</strain>
    </source>
</reference>
<accession>A0ABW3U3I4</accession>
<dbReference type="Pfam" id="PF13386">
    <property type="entry name" value="DsbD_2"/>
    <property type="match status" value="1"/>
</dbReference>
<evidence type="ECO:0000313" key="4">
    <source>
        <dbReference type="EMBL" id="MFD1214997.1"/>
    </source>
</evidence>
<comment type="caution">
    <text evidence="4">The sequence shown here is derived from an EMBL/GenBank/DDBJ whole genome shotgun (WGS) entry which is preliminary data.</text>
</comment>
<proteinExistence type="predicted"/>
<sequence>MEHWSYLAAALVIGFLGSSHCIGMCGGISGALGLAVPGQKPAWGKLLGYSAGRVASYALMGLLVGLLGAYLSRDLATTLAPLRIVAGLMLIAMALYLANWWRGLVWLEKGGSYLWRYLQPLSRSLLPVRSTSQALALGALWGWLPCGLVYSALTFALAQGNGPEAALAMAAFGLGTVPAVVASGAAAVQLRTLVQKPGVRLSMALLILLFGLWTLWGALHHGGHAHGDAHSPMPEGSSALEGSHSGAHGRHMHSAPLTEPGDSRYTHEHVPAETQQEAPEQEAHSGHHRH</sequence>
<feature type="transmembrane region" description="Helical" evidence="2">
    <location>
        <begin position="199"/>
        <end position="219"/>
    </location>
</feature>
<feature type="compositionally biased region" description="Basic and acidic residues" evidence="1">
    <location>
        <begin position="281"/>
        <end position="290"/>
    </location>
</feature>
<keyword evidence="2" id="KW-0812">Transmembrane</keyword>
<feature type="domain" description="Urease accessory protein UreH-like transmembrane" evidence="3">
    <location>
        <begin position="9"/>
        <end position="212"/>
    </location>
</feature>
<feature type="transmembrane region" description="Helical" evidence="2">
    <location>
        <begin position="84"/>
        <end position="101"/>
    </location>
</feature>
<dbReference type="PANTHER" id="PTHR42208:SF1">
    <property type="entry name" value="HEAVY METAL TRANSPORTER"/>
    <property type="match status" value="1"/>
</dbReference>
<dbReference type="PANTHER" id="PTHR42208">
    <property type="entry name" value="HEAVY METAL TRANSPORTER-RELATED"/>
    <property type="match status" value="1"/>
</dbReference>
<keyword evidence="2" id="KW-0472">Membrane</keyword>
<feature type="transmembrane region" description="Helical" evidence="2">
    <location>
        <begin position="134"/>
        <end position="158"/>
    </location>
</feature>
<evidence type="ECO:0000256" key="1">
    <source>
        <dbReference type="SAM" id="MobiDB-lite"/>
    </source>
</evidence>
<feature type="region of interest" description="Disordered" evidence="1">
    <location>
        <begin position="224"/>
        <end position="290"/>
    </location>
</feature>
<dbReference type="EMBL" id="JBHTLR010000003">
    <property type="protein sequence ID" value="MFD1214997.1"/>
    <property type="molecule type" value="Genomic_DNA"/>
</dbReference>
<dbReference type="RefSeq" id="WP_230438128.1">
    <property type="nucleotide sequence ID" value="NZ_CP087715.1"/>
</dbReference>
<gene>
    <name evidence="4" type="ORF">ACFQ2X_00160</name>
</gene>
<dbReference type="Proteomes" id="UP001597264">
    <property type="component" value="Unassembled WGS sequence"/>
</dbReference>
<feature type="transmembrane region" description="Helical" evidence="2">
    <location>
        <begin position="165"/>
        <end position="187"/>
    </location>
</feature>
<evidence type="ECO:0000259" key="3">
    <source>
        <dbReference type="Pfam" id="PF13386"/>
    </source>
</evidence>
<evidence type="ECO:0000256" key="2">
    <source>
        <dbReference type="SAM" id="Phobius"/>
    </source>
</evidence>
<feature type="compositionally biased region" description="Basic and acidic residues" evidence="1">
    <location>
        <begin position="261"/>
        <end position="271"/>
    </location>
</feature>
<keyword evidence="2" id="KW-1133">Transmembrane helix</keyword>
<evidence type="ECO:0000313" key="5">
    <source>
        <dbReference type="Proteomes" id="UP001597264"/>
    </source>
</evidence>
<protein>
    <submittedName>
        <fullName evidence="4">Sulfite exporter TauE/SafE family protein</fullName>
    </submittedName>
</protein>
<keyword evidence="5" id="KW-1185">Reference proteome</keyword>
<dbReference type="InterPro" id="IPR039447">
    <property type="entry name" value="UreH-like_TM_dom"/>
</dbReference>